<dbReference type="Pfam" id="PF04168">
    <property type="entry name" value="Alpha-E"/>
    <property type="match status" value="1"/>
</dbReference>
<protein>
    <recommendedName>
        <fullName evidence="1">DUF403 domain-containing protein</fullName>
    </recommendedName>
</protein>
<gene>
    <name evidence="2" type="ORF">BEN30_17375</name>
</gene>
<dbReference type="EMBL" id="MCGG01000084">
    <property type="protein sequence ID" value="OEJ63807.1"/>
    <property type="molecule type" value="Genomic_DNA"/>
</dbReference>
<organism evidence="2 3">
    <name type="scientific">Magnetovibrio blakemorei</name>
    <dbReference type="NCBI Taxonomy" id="28181"/>
    <lineage>
        <taxon>Bacteria</taxon>
        <taxon>Pseudomonadati</taxon>
        <taxon>Pseudomonadota</taxon>
        <taxon>Alphaproteobacteria</taxon>
        <taxon>Rhodospirillales</taxon>
        <taxon>Magnetovibrionaceae</taxon>
        <taxon>Magnetovibrio</taxon>
    </lineage>
</organism>
<comment type="caution">
    <text evidence="2">The sequence shown here is derived from an EMBL/GenBank/DDBJ whole genome shotgun (WGS) entry which is preliminary data.</text>
</comment>
<name>A0A1E5Q390_9PROT</name>
<sequence length="318" mass="35960">MAQYMERVENLARILDVNESFARDSAGEPAWLPIIQLYADDEHFFTHYREATAENVVQFYVINRTNPNSIVSSVWAARENARSLRHLISIEVWSQLNVFYKFVSGLRPRDLRLGELSHLCQELKEGCQLHTGIVEGTTFRDQGWTFYQLGKMIARADQTTRLLDMKYHRLLPNVADVGSPIDVSQWNALLRSVAGYHGYRRVRPSGMTPETVAEFILMNPEFPRSVVSCVRQIRHYHDRLNQDPNLAGVAFAPSGLDDLDNMLSVPIQQVTREGLHEYLDRIQINLQSLASAIAWSYFGGEADASAEGGSVSSTQSQG</sequence>
<proteinExistence type="predicted"/>
<keyword evidence="3" id="KW-1185">Reference proteome</keyword>
<evidence type="ECO:0000313" key="3">
    <source>
        <dbReference type="Proteomes" id="UP000095347"/>
    </source>
</evidence>
<dbReference type="PANTHER" id="PTHR34595">
    <property type="entry name" value="BLR5612 PROTEIN"/>
    <property type="match status" value="1"/>
</dbReference>
<reference evidence="3" key="1">
    <citation type="submission" date="2016-07" db="EMBL/GenBank/DDBJ databases">
        <authorList>
            <person name="Florea S."/>
            <person name="Webb J.S."/>
            <person name="Jaromczyk J."/>
            <person name="Schardl C.L."/>
        </authorList>
    </citation>
    <scope>NUCLEOTIDE SEQUENCE [LARGE SCALE GENOMIC DNA]</scope>
    <source>
        <strain evidence="3">MV-1</strain>
    </source>
</reference>
<accession>A0A1E5Q390</accession>
<dbReference type="AlphaFoldDB" id="A0A1E5Q390"/>
<dbReference type="Proteomes" id="UP000095347">
    <property type="component" value="Unassembled WGS sequence"/>
</dbReference>
<feature type="domain" description="DUF403" evidence="1">
    <location>
        <begin position="1"/>
        <end position="298"/>
    </location>
</feature>
<dbReference type="PANTHER" id="PTHR34595:SF7">
    <property type="entry name" value="SLL1039 PROTEIN"/>
    <property type="match status" value="1"/>
</dbReference>
<dbReference type="STRING" id="28181.BEN30_17375"/>
<evidence type="ECO:0000313" key="2">
    <source>
        <dbReference type="EMBL" id="OEJ63807.1"/>
    </source>
</evidence>
<dbReference type="InterPro" id="IPR051680">
    <property type="entry name" value="ATP-dep_Glu-Cys_Ligase-2"/>
</dbReference>
<dbReference type="InterPro" id="IPR007296">
    <property type="entry name" value="DUF403"/>
</dbReference>
<evidence type="ECO:0000259" key="1">
    <source>
        <dbReference type="Pfam" id="PF04168"/>
    </source>
</evidence>